<accession>A0A5C2SLY9</accession>
<dbReference type="EMBL" id="ML122253">
    <property type="protein sequence ID" value="RPD64630.1"/>
    <property type="molecule type" value="Genomic_DNA"/>
</dbReference>
<organism evidence="3 4">
    <name type="scientific">Lentinus tigrinus ALCF2SS1-6</name>
    <dbReference type="NCBI Taxonomy" id="1328759"/>
    <lineage>
        <taxon>Eukaryota</taxon>
        <taxon>Fungi</taxon>
        <taxon>Dikarya</taxon>
        <taxon>Basidiomycota</taxon>
        <taxon>Agaricomycotina</taxon>
        <taxon>Agaricomycetes</taxon>
        <taxon>Polyporales</taxon>
        <taxon>Polyporaceae</taxon>
        <taxon>Lentinus</taxon>
    </lineage>
</organism>
<feature type="chain" id="PRO_5022880595" description="RlpA-like protein double-psi beta-barrel domain-containing protein" evidence="2">
    <location>
        <begin position="20"/>
        <end position="136"/>
    </location>
</feature>
<dbReference type="PANTHER" id="PTHR31836">
    <property type="match status" value="1"/>
</dbReference>
<dbReference type="Gene3D" id="2.40.40.10">
    <property type="entry name" value="RlpA-like domain"/>
    <property type="match status" value="1"/>
</dbReference>
<keyword evidence="4" id="KW-1185">Reference proteome</keyword>
<feature type="signal peptide" evidence="2">
    <location>
        <begin position="1"/>
        <end position="19"/>
    </location>
</feature>
<dbReference type="CDD" id="cd22191">
    <property type="entry name" value="DPBB_RlpA_EXP_N-like"/>
    <property type="match status" value="1"/>
</dbReference>
<dbReference type="Proteomes" id="UP000313359">
    <property type="component" value="Unassembled WGS sequence"/>
</dbReference>
<dbReference type="STRING" id="1328759.A0A5C2SLY9"/>
<gene>
    <name evidence="3" type="ORF">L227DRAFT_571098</name>
</gene>
<evidence type="ECO:0000313" key="3">
    <source>
        <dbReference type="EMBL" id="RPD64630.1"/>
    </source>
</evidence>
<dbReference type="OrthoDB" id="406505at2759"/>
<evidence type="ECO:0008006" key="5">
    <source>
        <dbReference type="Google" id="ProtNLM"/>
    </source>
</evidence>
<name>A0A5C2SLY9_9APHY</name>
<reference evidence="3" key="1">
    <citation type="journal article" date="2018" name="Genome Biol. Evol.">
        <title>Genomics and development of Lentinus tigrinus, a white-rot wood-decaying mushroom with dimorphic fruiting bodies.</title>
        <authorList>
            <person name="Wu B."/>
            <person name="Xu Z."/>
            <person name="Knudson A."/>
            <person name="Carlson A."/>
            <person name="Chen N."/>
            <person name="Kovaka S."/>
            <person name="LaButti K."/>
            <person name="Lipzen A."/>
            <person name="Pennachio C."/>
            <person name="Riley R."/>
            <person name="Schakwitz W."/>
            <person name="Umezawa K."/>
            <person name="Ohm R.A."/>
            <person name="Grigoriev I.V."/>
            <person name="Nagy L.G."/>
            <person name="Gibbons J."/>
            <person name="Hibbett D."/>
        </authorList>
    </citation>
    <scope>NUCLEOTIDE SEQUENCE [LARGE SCALE GENOMIC DNA]</scope>
    <source>
        <strain evidence="3">ALCF2SS1-6</strain>
    </source>
</reference>
<dbReference type="InterPro" id="IPR051477">
    <property type="entry name" value="Expansin_CellWall"/>
</dbReference>
<keyword evidence="1 2" id="KW-0732">Signal</keyword>
<dbReference type="AlphaFoldDB" id="A0A5C2SLY9"/>
<evidence type="ECO:0000313" key="4">
    <source>
        <dbReference type="Proteomes" id="UP000313359"/>
    </source>
</evidence>
<proteinExistence type="predicted"/>
<dbReference type="SUPFAM" id="SSF50685">
    <property type="entry name" value="Barwin-like endoglucanases"/>
    <property type="match status" value="1"/>
</dbReference>
<protein>
    <recommendedName>
        <fullName evidence="5">RlpA-like protein double-psi beta-barrel domain-containing protein</fullName>
    </recommendedName>
</protein>
<dbReference type="InterPro" id="IPR036908">
    <property type="entry name" value="RlpA-like_sf"/>
</dbReference>
<sequence length="136" mass="14254">MAPFTYLVLALALVSSALAAPAPATPEMLEKRITHSGRGTFFAVGLGACGKVNVDSDHIVAISSSRFGGGGNCDQFVEIVNKKNGKHAFGLVRDECPGCGSGDLDMSPSLFKVLGASLDEGVISIDWHFKQKGFKP</sequence>
<evidence type="ECO:0000256" key="1">
    <source>
        <dbReference type="ARBA" id="ARBA00022729"/>
    </source>
</evidence>
<evidence type="ECO:0000256" key="2">
    <source>
        <dbReference type="SAM" id="SignalP"/>
    </source>
</evidence>
<dbReference type="PANTHER" id="PTHR31836:SF28">
    <property type="entry name" value="SRCR DOMAIN-CONTAINING PROTEIN-RELATED"/>
    <property type="match status" value="1"/>
</dbReference>